<organism evidence="2 3">
    <name type="scientific">Pleuronectes platessa</name>
    <name type="common">European plaice</name>
    <dbReference type="NCBI Taxonomy" id="8262"/>
    <lineage>
        <taxon>Eukaryota</taxon>
        <taxon>Metazoa</taxon>
        <taxon>Chordata</taxon>
        <taxon>Craniata</taxon>
        <taxon>Vertebrata</taxon>
        <taxon>Euteleostomi</taxon>
        <taxon>Actinopterygii</taxon>
        <taxon>Neopterygii</taxon>
        <taxon>Teleostei</taxon>
        <taxon>Neoteleostei</taxon>
        <taxon>Acanthomorphata</taxon>
        <taxon>Carangaria</taxon>
        <taxon>Pleuronectiformes</taxon>
        <taxon>Pleuronectoidei</taxon>
        <taxon>Pleuronectidae</taxon>
        <taxon>Pleuronectes</taxon>
    </lineage>
</organism>
<evidence type="ECO:0000256" key="1">
    <source>
        <dbReference type="SAM" id="SignalP"/>
    </source>
</evidence>
<evidence type="ECO:0000313" key="2">
    <source>
        <dbReference type="EMBL" id="CAB1420243.1"/>
    </source>
</evidence>
<dbReference type="EMBL" id="CADEAL010000444">
    <property type="protein sequence ID" value="CAB1420243.1"/>
    <property type="molecule type" value="Genomic_DNA"/>
</dbReference>
<accession>A0A9N7YC34</accession>
<keyword evidence="1" id="KW-0732">Signal</keyword>
<protein>
    <submittedName>
        <fullName evidence="2">Uncharacterized protein</fullName>
    </submittedName>
</protein>
<dbReference type="Proteomes" id="UP001153269">
    <property type="component" value="Unassembled WGS sequence"/>
</dbReference>
<name>A0A9N7YC34_PLEPL</name>
<dbReference type="AlphaFoldDB" id="A0A9N7YC34"/>
<sequence length="115" mass="12590">MSESARGECFISAAPGMDRGLAWVWLCTLLLNLARTAKLSADPHTAWNDGTWSTPVCQILATTTPQHCHMSTKGDKDSAVKCPVEETHGQRPKESLCQGVSSLPLRFISTDIFWS</sequence>
<comment type="caution">
    <text evidence="2">The sequence shown here is derived from an EMBL/GenBank/DDBJ whole genome shotgun (WGS) entry which is preliminary data.</text>
</comment>
<proteinExistence type="predicted"/>
<feature type="signal peptide" evidence="1">
    <location>
        <begin position="1"/>
        <end position="41"/>
    </location>
</feature>
<feature type="chain" id="PRO_5040271844" evidence="1">
    <location>
        <begin position="42"/>
        <end position="115"/>
    </location>
</feature>
<gene>
    <name evidence="2" type="ORF">PLEPLA_LOCUS8118</name>
</gene>
<keyword evidence="3" id="KW-1185">Reference proteome</keyword>
<reference evidence="2" key="1">
    <citation type="submission" date="2020-03" db="EMBL/GenBank/DDBJ databases">
        <authorList>
            <person name="Weist P."/>
        </authorList>
    </citation>
    <scope>NUCLEOTIDE SEQUENCE</scope>
</reference>
<evidence type="ECO:0000313" key="3">
    <source>
        <dbReference type="Proteomes" id="UP001153269"/>
    </source>
</evidence>